<name>A0A1U7IQM7_9CYAN</name>
<comment type="caution">
    <text evidence="1">The sequence shown here is derived from an EMBL/GenBank/DDBJ whole genome shotgun (WGS) entry which is preliminary data.</text>
</comment>
<gene>
    <name evidence="1" type="ORF">NIES2119_05575</name>
</gene>
<sequence length="181" mass="20144">MGISRDVVINKYGAAINVFTVAGGIALAGQPLSNALFVLDGDVFITNEEKEIKIKKVLTGDDPKVKNLIDPILTSMVQFNLPQNISPEKKIPPENFIFDCVRNLTNQSDLENEEIRKLTSDIVNAGDHHNLVKRLVEQLGLSEEIVLNRLIRAASQSSNWLNFSDPVRSWLEAKKTELHLG</sequence>
<dbReference type="AlphaFoldDB" id="A0A1U7IQM7"/>
<proteinExistence type="predicted"/>
<protein>
    <submittedName>
        <fullName evidence="1">Uncharacterized protein</fullName>
    </submittedName>
</protein>
<evidence type="ECO:0000313" key="2">
    <source>
        <dbReference type="Proteomes" id="UP000185860"/>
    </source>
</evidence>
<accession>A0A1U7IQM7</accession>
<dbReference type="EMBL" id="MRCE01000004">
    <property type="protein sequence ID" value="OKH39720.1"/>
    <property type="molecule type" value="Genomic_DNA"/>
</dbReference>
<organism evidence="1 2">
    <name type="scientific">[Phormidium ambiguum] IAM M-71</name>
    <dbReference type="NCBI Taxonomy" id="454136"/>
    <lineage>
        <taxon>Bacteria</taxon>
        <taxon>Bacillati</taxon>
        <taxon>Cyanobacteriota</taxon>
        <taxon>Cyanophyceae</taxon>
        <taxon>Oscillatoriophycideae</taxon>
        <taxon>Aerosakkonematales</taxon>
        <taxon>Aerosakkonemataceae</taxon>
        <taxon>Floridanema</taxon>
    </lineage>
</organism>
<dbReference type="Proteomes" id="UP000185860">
    <property type="component" value="Unassembled WGS sequence"/>
</dbReference>
<evidence type="ECO:0000313" key="1">
    <source>
        <dbReference type="EMBL" id="OKH39720.1"/>
    </source>
</evidence>
<dbReference type="STRING" id="454136.NIES2119_05575"/>
<reference evidence="1 2" key="1">
    <citation type="submission" date="2016-11" db="EMBL/GenBank/DDBJ databases">
        <title>Draft Genome Sequences of Nine Cyanobacterial Strains from Diverse Habitats.</title>
        <authorList>
            <person name="Zhu T."/>
            <person name="Hou S."/>
            <person name="Lu X."/>
            <person name="Hess W.R."/>
        </authorList>
    </citation>
    <scope>NUCLEOTIDE SEQUENCE [LARGE SCALE GENOMIC DNA]</scope>
    <source>
        <strain evidence="1 2">IAM M-71</strain>
    </source>
</reference>